<keyword evidence="4 8" id="KW-0812">Transmembrane</keyword>
<keyword evidence="11" id="KW-1185">Reference proteome</keyword>
<dbReference type="PROSITE" id="PS50850">
    <property type="entry name" value="MFS"/>
    <property type="match status" value="1"/>
</dbReference>
<dbReference type="InterPro" id="IPR005828">
    <property type="entry name" value="MFS_sugar_transport-like"/>
</dbReference>
<feature type="transmembrane region" description="Helical" evidence="8">
    <location>
        <begin position="188"/>
        <end position="207"/>
    </location>
</feature>
<dbReference type="PROSITE" id="PS00216">
    <property type="entry name" value="SUGAR_TRANSPORT_1"/>
    <property type="match status" value="1"/>
</dbReference>
<keyword evidence="2" id="KW-0813">Transport</keyword>
<dbReference type="InterPro" id="IPR020846">
    <property type="entry name" value="MFS_dom"/>
</dbReference>
<protein>
    <submittedName>
        <fullName evidence="10">MFS transporter</fullName>
    </submittedName>
</protein>
<dbReference type="PANTHER" id="PTHR43528:SF5">
    <property type="entry name" value="PROLINE_BETAINE TRANSPORTER"/>
    <property type="match status" value="1"/>
</dbReference>
<name>A0ABT9ADI8_9BACT</name>
<feature type="transmembrane region" description="Helical" evidence="8">
    <location>
        <begin position="88"/>
        <end position="109"/>
    </location>
</feature>
<evidence type="ECO:0000256" key="6">
    <source>
        <dbReference type="ARBA" id="ARBA00022989"/>
    </source>
</evidence>
<evidence type="ECO:0000256" key="8">
    <source>
        <dbReference type="SAM" id="Phobius"/>
    </source>
</evidence>
<organism evidence="10 11">
    <name type="scientific">Hymenobacter mellowenesis</name>
    <dbReference type="NCBI Taxonomy" id="3063995"/>
    <lineage>
        <taxon>Bacteria</taxon>
        <taxon>Pseudomonadati</taxon>
        <taxon>Bacteroidota</taxon>
        <taxon>Cytophagia</taxon>
        <taxon>Cytophagales</taxon>
        <taxon>Hymenobacteraceae</taxon>
        <taxon>Hymenobacter</taxon>
    </lineage>
</organism>
<dbReference type="PANTHER" id="PTHR43528">
    <property type="entry name" value="ALPHA-KETOGLUTARATE PERMEASE"/>
    <property type="match status" value="1"/>
</dbReference>
<keyword evidence="3" id="KW-1003">Cell membrane</keyword>
<evidence type="ECO:0000313" key="11">
    <source>
        <dbReference type="Proteomes" id="UP001167796"/>
    </source>
</evidence>
<dbReference type="InterPro" id="IPR005829">
    <property type="entry name" value="Sugar_transporter_CS"/>
</dbReference>
<feature type="transmembrane region" description="Helical" evidence="8">
    <location>
        <begin position="115"/>
        <end position="136"/>
    </location>
</feature>
<accession>A0ABT9ADI8</accession>
<feature type="transmembrane region" description="Helical" evidence="8">
    <location>
        <begin position="344"/>
        <end position="367"/>
    </location>
</feature>
<evidence type="ECO:0000313" key="10">
    <source>
        <dbReference type="EMBL" id="MDO7847487.1"/>
    </source>
</evidence>
<evidence type="ECO:0000256" key="5">
    <source>
        <dbReference type="ARBA" id="ARBA00022847"/>
    </source>
</evidence>
<comment type="subcellular location">
    <subcellularLocation>
        <location evidence="1">Cell membrane</location>
        <topology evidence="1">Multi-pass membrane protein</topology>
    </subcellularLocation>
</comment>
<feature type="domain" description="Major facilitator superfamily (MFS) profile" evidence="9">
    <location>
        <begin position="16"/>
        <end position="434"/>
    </location>
</feature>
<evidence type="ECO:0000256" key="1">
    <source>
        <dbReference type="ARBA" id="ARBA00004651"/>
    </source>
</evidence>
<evidence type="ECO:0000256" key="4">
    <source>
        <dbReference type="ARBA" id="ARBA00022692"/>
    </source>
</evidence>
<feature type="transmembrane region" description="Helical" evidence="8">
    <location>
        <begin position="157"/>
        <end position="176"/>
    </location>
</feature>
<feature type="transmembrane region" description="Helical" evidence="8">
    <location>
        <begin position="289"/>
        <end position="306"/>
    </location>
</feature>
<keyword evidence="7 8" id="KW-0472">Membrane</keyword>
<feature type="transmembrane region" description="Helical" evidence="8">
    <location>
        <begin position="318"/>
        <end position="338"/>
    </location>
</feature>
<comment type="caution">
    <text evidence="10">The sequence shown here is derived from an EMBL/GenBank/DDBJ whole genome shotgun (WGS) entry which is preliminary data.</text>
</comment>
<sequence length="443" mass="47770">MAQSLPNTTSVSRLRSIISGSIGNLVEWYDWYAYSGFALYFAPVFFPNGNDTAKLLNTAAIFAVGFLMRPLGAWLLGAYADQHGRRAALLLSVRLMAGGSLLIAIAPGYSRIGVLAPALLLLARLVQGLSVGGEYGTSATYLSEMAGARHRGFWSSFQYLTLMGGQLLALVVLLGLQQVMSPVQLGEWGWRIPFVIGAMAALGALYLRTHMGETAAFAEQQQHGQPETDDEGLPVRSRPSQLTVLLQYPKAVLTVVGLTLGGTLAFYTYTTYAQKFLVNTSGFSKESATLISFGVMTVALLFQPLLGAISDKVGRRPVLLMFGIGATLGTVPLLRTLAQTHDAWVAAGLLVAALFVVSGYTSISAVVKAELFPTEIRALGVGLPFALTVAIFGGTAEYVALFAKDQGVEEWFYWYVTVCALISLLVYWHMGETRAEKGQMRHD</sequence>
<feature type="transmembrane region" description="Helical" evidence="8">
    <location>
        <begin position="412"/>
        <end position="430"/>
    </location>
</feature>
<dbReference type="Gene3D" id="1.20.1250.20">
    <property type="entry name" value="MFS general substrate transporter like domains"/>
    <property type="match status" value="2"/>
</dbReference>
<dbReference type="InterPro" id="IPR051084">
    <property type="entry name" value="H+-coupled_symporters"/>
</dbReference>
<keyword evidence="5" id="KW-0769">Symport</keyword>
<keyword evidence="6 8" id="KW-1133">Transmembrane helix</keyword>
<dbReference type="Proteomes" id="UP001167796">
    <property type="component" value="Unassembled WGS sequence"/>
</dbReference>
<feature type="transmembrane region" description="Helical" evidence="8">
    <location>
        <begin position="251"/>
        <end position="269"/>
    </location>
</feature>
<dbReference type="SUPFAM" id="SSF103473">
    <property type="entry name" value="MFS general substrate transporter"/>
    <property type="match status" value="1"/>
</dbReference>
<evidence type="ECO:0000256" key="2">
    <source>
        <dbReference type="ARBA" id="ARBA00022448"/>
    </source>
</evidence>
<feature type="transmembrane region" description="Helical" evidence="8">
    <location>
        <begin position="55"/>
        <end position="76"/>
    </location>
</feature>
<dbReference type="EMBL" id="JAUQSX010000007">
    <property type="protein sequence ID" value="MDO7847487.1"/>
    <property type="molecule type" value="Genomic_DNA"/>
</dbReference>
<gene>
    <name evidence="10" type="ORF">Q5H92_14040</name>
</gene>
<reference evidence="10" key="1">
    <citation type="submission" date="2023-07" db="EMBL/GenBank/DDBJ databases">
        <authorList>
            <person name="Kim M.K."/>
        </authorList>
    </citation>
    <scope>NUCLEOTIDE SEQUENCE</scope>
    <source>
        <strain evidence="10">M29</strain>
    </source>
</reference>
<feature type="transmembrane region" description="Helical" evidence="8">
    <location>
        <begin position="379"/>
        <end position="400"/>
    </location>
</feature>
<evidence type="ECO:0000256" key="3">
    <source>
        <dbReference type="ARBA" id="ARBA00022475"/>
    </source>
</evidence>
<dbReference type="InterPro" id="IPR036259">
    <property type="entry name" value="MFS_trans_sf"/>
</dbReference>
<evidence type="ECO:0000259" key="9">
    <source>
        <dbReference type="PROSITE" id="PS50850"/>
    </source>
</evidence>
<dbReference type="CDD" id="cd17367">
    <property type="entry name" value="MFS_KgtP"/>
    <property type="match status" value="1"/>
</dbReference>
<dbReference type="PROSITE" id="PS00217">
    <property type="entry name" value="SUGAR_TRANSPORT_2"/>
    <property type="match status" value="1"/>
</dbReference>
<dbReference type="Pfam" id="PF00083">
    <property type="entry name" value="Sugar_tr"/>
    <property type="match status" value="1"/>
</dbReference>
<dbReference type="RefSeq" id="WP_305012164.1">
    <property type="nucleotide sequence ID" value="NZ_JAUQSX010000007.1"/>
</dbReference>
<proteinExistence type="predicted"/>
<evidence type="ECO:0000256" key="7">
    <source>
        <dbReference type="ARBA" id="ARBA00023136"/>
    </source>
</evidence>